<dbReference type="InterPro" id="IPR018187">
    <property type="entry name" value="Asp/Glu_racemase_AS_1"/>
</dbReference>
<protein>
    <recommendedName>
        <fullName evidence="2 7">Glutamate racemase</fullName>
        <ecNumber evidence="2 7">5.1.1.3</ecNumber>
    </recommendedName>
</protein>
<dbReference type="Pfam" id="PF01177">
    <property type="entry name" value="Asp_Glu_race"/>
    <property type="match status" value="1"/>
</dbReference>
<dbReference type="Proteomes" id="UP001198163">
    <property type="component" value="Unassembled WGS sequence"/>
</dbReference>
<evidence type="ECO:0000256" key="5">
    <source>
        <dbReference type="ARBA" id="ARBA00023235"/>
    </source>
</evidence>
<evidence type="ECO:0000313" key="9">
    <source>
        <dbReference type="Proteomes" id="UP001198163"/>
    </source>
</evidence>
<keyword evidence="6 7" id="KW-0961">Cell wall biogenesis/degradation</keyword>
<dbReference type="NCBIfam" id="TIGR00067">
    <property type="entry name" value="glut_race"/>
    <property type="match status" value="1"/>
</dbReference>
<dbReference type="PANTHER" id="PTHR21198:SF2">
    <property type="entry name" value="GLUTAMATE RACEMASE"/>
    <property type="match status" value="1"/>
</dbReference>
<dbReference type="EC" id="5.1.1.3" evidence="2 7"/>
<evidence type="ECO:0000256" key="3">
    <source>
        <dbReference type="ARBA" id="ARBA00022960"/>
    </source>
</evidence>
<dbReference type="SUPFAM" id="SSF53681">
    <property type="entry name" value="Aspartate/glutamate racemase"/>
    <property type="match status" value="2"/>
</dbReference>
<dbReference type="AlphaFoldDB" id="A0AAE3JHX1"/>
<dbReference type="InterPro" id="IPR015942">
    <property type="entry name" value="Asp/Glu/hydantoin_racemase"/>
</dbReference>
<evidence type="ECO:0000256" key="7">
    <source>
        <dbReference type="HAMAP-Rule" id="MF_00258"/>
    </source>
</evidence>
<dbReference type="PANTHER" id="PTHR21198">
    <property type="entry name" value="GLUTAMATE RACEMASE"/>
    <property type="match status" value="1"/>
</dbReference>
<comment type="similarity">
    <text evidence="7">Belongs to the aspartate/glutamate racemases family.</text>
</comment>
<reference evidence="8" key="1">
    <citation type="submission" date="2021-08" db="EMBL/GenBank/DDBJ databases">
        <title>Comparative analyses of Brucepasteria parasyntrophica and Teretinema zuelzerae.</title>
        <authorList>
            <person name="Song Y."/>
            <person name="Brune A."/>
        </authorList>
    </citation>
    <scope>NUCLEOTIDE SEQUENCE</scope>
    <source>
        <strain evidence="8">DSM 1903</strain>
    </source>
</reference>
<dbReference type="EMBL" id="JAINWA010000001">
    <property type="protein sequence ID" value="MCD1653486.1"/>
    <property type="molecule type" value="Genomic_DNA"/>
</dbReference>
<accession>A0AAE3JHX1</accession>
<feature type="binding site" evidence="7">
    <location>
        <begin position="12"/>
        <end position="13"/>
    </location>
    <ligand>
        <name>substrate</name>
    </ligand>
</feature>
<evidence type="ECO:0000256" key="1">
    <source>
        <dbReference type="ARBA" id="ARBA00001602"/>
    </source>
</evidence>
<evidence type="ECO:0000256" key="2">
    <source>
        <dbReference type="ARBA" id="ARBA00013090"/>
    </source>
</evidence>
<name>A0AAE3JHX1_9SPIR</name>
<keyword evidence="4 7" id="KW-0573">Peptidoglycan synthesis</keyword>
<gene>
    <name evidence="7 8" type="primary">murI</name>
    <name evidence="8" type="ORF">K7J14_02080</name>
</gene>
<feature type="binding site" evidence="7">
    <location>
        <begin position="44"/>
        <end position="45"/>
    </location>
    <ligand>
        <name>substrate</name>
    </ligand>
</feature>
<organism evidence="8 9">
    <name type="scientific">Teretinema zuelzerae</name>
    <dbReference type="NCBI Taxonomy" id="156"/>
    <lineage>
        <taxon>Bacteria</taxon>
        <taxon>Pseudomonadati</taxon>
        <taxon>Spirochaetota</taxon>
        <taxon>Spirochaetia</taxon>
        <taxon>Spirochaetales</taxon>
        <taxon>Treponemataceae</taxon>
        <taxon>Teretinema</taxon>
    </lineage>
</organism>
<comment type="caution">
    <text evidence="8">The sequence shown here is derived from an EMBL/GenBank/DDBJ whole genome shotgun (WGS) entry which is preliminary data.</text>
</comment>
<feature type="active site" description="Proton donor/acceptor" evidence="7">
    <location>
        <position position="76"/>
    </location>
</feature>
<dbReference type="RefSeq" id="WP_230752516.1">
    <property type="nucleotide sequence ID" value="NZ_JAINWA010000001.1"/>
</dbReference>
<dbReference type="InterPro" id="IPR001920">
    <property type="entry name" value="Asp/Glu_race"/>
</dbReference>
<comment type="pathway">
    <text evidence="7">Cell wall biogenesis; peptidoglycan biosynthesis.</text>
</comment>
<keyword evidence="9" id="KW-1185">Reference proteome</keyword>
<dbReference type="Gene3D" id="3.40.50.1860">
    <property type="match status" value="2"/>
</dbReference>
<evidence type="ECO:0000313" key="8">
    <source>
        <dbReference type="EMBL" id="MCD1653486.1"/>
    </source>
</evidence>
<dbReference type="GO" id="GO:0071555">
    <property type="term" value="P:cell wall organization"/>
    <property type="evidence" value="ECO:0007669"/>
    <property type="project" value="UniProtKB-KW"/>
</dbReference>
<dbReference type="InterPro" id="IPR004391">
    <property type="entry name" value="Glu_race"/>
</dbReference>
<comment type="function">
    <text evidence="7">Provides the (R)-glutamate required for cell wall biosynthesis.</text>
</comment>
<dbReference type="GO" id="GO:0008881">
    <property type="term" value="F:glutamate racemase activity"/>
    <property type="evidence" value="ECO:0007669"/>
    <property type="project" value="UniProtKB-UniRule"/>
</dbReference>
<proteinExistence type="inferred from homology"/>
<feature type="binding site" evidence="7">
    <location>
        <begin position="77"/>
        <end position="78"/>
    </location>
    <ligand>
        <name>substrate</name>
    </ligand>
</feature>
<keyword evidence="3 7" id="KW-0133">Cell shape</keyword>
<feature type="active site" description="Proton donor/acceptor" evidence="7">
    <location>
        <position position="188"/>
    </location>
</feature>
<sequence length="264" mass="29200">MTDSSYQYAFLDSGSGGLPYLAQLRSHAHRASCVYLADTLHFPYGEKTRAEVIEFASESVEHLLRRFSPSVVVVACNTMSVAALETLRSRFPIPFVGTVPAVKLAAARSKNRKIGLLATDRTVVDPYTDELIRKFAGDCDFVRIGDSKLIARIETELITASREERLAAVLPSIERFKREGVDTIILACTHFLHVDDEIREAAGPGIEIIDSREGVVQQALRLVPPRAEDHGEVACYITGGVSSAIEDRYRTFSRLFNIEWGGVL</sequence>
<keyword evidence="5 7" id="KW-0413">Isomerase</keyword>
<evidence type="ECO:0000256" key="4">
    <source>
        <dbReference type="ARBA" id="ARBA00022984"/>
    </source>
</evidence>
<dbReference type="GO" id="GO:0009252">
    <property type="term" value="P:peptidoglycan biosynthetic process"/>
    <property type="evidence" value="ECO:0007669"/>
    <property type="project" value="UniProtKB-UniRule"/>
</dbReference>
<comment type="catalytic activity">
    <reaction evidence="1 7">
        <text>L-glutamate = D-glutamate</text>
        <dbReference type="Rhea" id="RHEA:12813"/>
        <dbReference type="ChEBI" id="CHEBI:29985"/>
        <dbReference type="ChEBI" id="CHEBI:29986"/>
        <dbReference type="EC" id="5.1.1.3"/>
    </reaction>
</comment>
<dbReference type="HAMAP" id="MF_00258">
    <property type="entry name" value="Glu_racemase"/>
    <property type="match status" value="1"/>
</dbReference>
<feature type="binding site" evidence="7">
    <location>
        <begin position="189"/>
        <end position="190"/>
    </location>
    <ligand>
        <name>substrate</name>
    </ligand>
</feature>
<dbReference type="GO" id="GO:0008360">
    <property type="term" value="P:regulation of cell shape"/>
    <property type="evidence" value="ECO:0007669"/>
    <property type="project" value="UniProtKB-KW"/>
</dbReference>
<evidence type="ECO:0000256" key="6">
    <source>
        <dbReference type="ARBA" id="ARBA00023316"/>
    </source>
</evidence>
<dbReference type="PROSITE" id="PS00923">
    <property type="entry name" value="ASP_GLU_RACEMASE_1"/>
    <property type="match status" value="1"/>
</dbReference>